<dbReference type="RefSeq" id="WP_115247962.1">
    <property type="nucleotide sequence ID" value="NZ_CP087791.1"/>
</dbReference>
<gene>
    <name evidence="2" type="ORF">NCTC9426_01031</name>
</gene>
<protein>
    <recommendedName>
        <fullName evidence="4">Lipoprotein</fullName>
    </recommendedName>
</protein>
<name>A0A378PR01_MORBO</name>
<feature type="signal peptide" evidence="1">
    <location>
        <begin position="1"/>
        <end position="22"/>
    </location>
</feature>
<feature type="chain" id="PRO_5016970103" description="Lipoprotein" evidence="1">
    <location>
        <begin position="23"/>
        <end position="206"/>
    </location>
</feature>
<accession>A0A378PR01</accession>
<evidence type="ECO:0000313" key="3">
    <source>
        <dbReference type="Proteomes" id="UP000254133"/>
    </source>
</evidence>
<organism evidence="2 3">
    <name type="scientific">Moraxella bovis</name>
    <dbReference type="NCBI Taxonomy" id="476"/>
    <lineage>
        <taxon>Bacteria</taxon>
        <taxon>Pseudomonadati</taxon>
        <taxon>Pseudomonadota</taxon>
        <taxon>Gammaproteobacteria</taxon>
        <taxon>Moraxellales</taxon>
        <taxon>Moraxellaceae</taxon>
        <taxon>Moraxella</taxon>
    </lineage>
</organism>
<dbReference type="GeneID" id="302270680"/>
<evidence type="ECO:0000256" key="1">
    <source>
        <dbReference type="SAM" id="SignalP"/>
    </source>
</evidence>
<keyword evidence="1" id="KW-0732">Signal</keyword>
<evidence type="ECO:0008006" key="4">
    <source>
        <dbReference type="Google" id="ProtNLM"/>
    </source>
</evidence>
<dbReference type="AlphaFoldDB" id="A0A378PR01"/>
<evidence type="ECO:0000313" key="2">
    <source>
        <dbReference type="EMBL" id="STY90998.1"/>
    </source>
</evidence>
<reference evidence="2 3" key="1">
    <citation type="submission" date="2018-06" db="EMBL/GenBank/DDBJ databases">
        <authorList>
            <consortium name="Pathogen Informatics"/>
            <person name="Doyle S."/>
        </authorList>
    </citation>
    <scope>NUCLEOTIDE SEQUENCE [LARGE SCALE GENOMIC DNA]</scope>
    <source>
        <strain evidence="2 3">NCTC9426</strain>
    </source>
</reference>
<dbReference type="Proteomes" id="UP000254133">
    <property type="component" value="Unassembled WGS sequence"/>
</dbReference>
<dbReference type="EMBL" id="UGPZ01000002">
    <property type="protein sequence ID" value="STY90998.1"/>
    <property type="molecule type" value="Genomic_DNA"/>
</dbReference>
<proteinExistence type="predicted"/>
<sequence>MNINTFKFILLILSLSACTHNATGLPPKETNHENGSKFIDLSFGKVTDVVPATGILLKNSDNIITSSLPFSSETYLKCADIVMQNATWSSAWPGYNCDNVVYFLNSEERLFYVNKDAIHSSNGNNTIIPTGLNGSLISISTMSEGDSEDSTVMVIRSTDKNGKYVTLYIPETERFVIDIDYRISIYNKKNGELVKKGYIQDLTSEQ</sequence>
<dbReference type="PROSITE" id="PS51257">
    <property type="entry name" value="PROKAR_LIPOPROTEIN"/>
    <property type="match status" value="1"/>
</dbReference>